<evidence type="ECO:0000313" key="1">
    <source>
        <dbReference type="EMBL" id="BBH23891.1"/>
    </source>
</evidence>
<accession>A0A3G9JD48</accession>
<dbReference type="Proteomes" id="UP000275368">
    <property type="component" value="Chromosome"/>
</dbReference>
<dbReference type="KEGG" id="pbk:Back11_52360"/>
<name>A0A3G9JD48_9BACL</name>
<keyword evidence="2" id="KW-1185">Reference proteome</keyword>
<reference evidence="1 2" key="1">
    <citation type="submission" date="2018-11" db="EMBL/GenBank/DDBJ databases">
        <title>Complete genome sequence of Paenibacillus baekrokdamisoli strain KCTC 33723.</title>
        <authorList>
            <person name="Kang S.W."/>
            <person name="Lee K.C."/>
            <person name="Kim K.K."/>
            <person name="Kim J.S."/>
            <person name="Kim D.S."/>
            <person name="Ko S.H."/>
            <person name="Yang S.H."/>
            <person name="Lee J.S."/>
        </authorList>
    </citation>
    <scope>NUCLEOTIDE SEQUENCE [LARGE SCALE GENOMIC DNA]</scope>
    <source>
        <strain evidence="1 2">KCTC 33723</strain>
    </source>
</reference>
<dbReference type="RefSeq" id="WP_125663712.1">
    <property type="nucleotide sequence ID" value="NZ_AP019308.1"/>
</dbReference>
<dbReference type="AlphaFoldDB" id="A0A3G9JD48"/>
<organism evidence="1 2">
    <name type="scientific">Paenibacillus baekrokdamisoli</name>
    <dbReference type="NCBI Taxonomy" id="1712516"/>
    <lineage>
        <taxon>Bacteria</taxon>
        <taxon>Bacillati</taxon>
        <taxon>Bacillota</taxon>
        <taxon>Bacilli</taxon>
        <taxon>Bacillales</taxon>
        <taxon>Paenibacillaceae</taxon>
        <taxon>Paenibacillus</taxon>
    </lineage>
</organism>
<evidence type="ECO:0000313" key="2">
    <source>
        <dbReference type="Proteomes" id="UP000275368"/>
    </source>
</evidence>
<proteinExistence type="predicted"/>
<gene>
    <name evidence="1" type="ORF">Back11_52360</name>
</gene>
<dbReference type="OrthoDB" id="2675985at2"/>
<dbReference type="EMBL" id="AP019308">
    <property type="protein sequence ID" value="BBH23891.1"/>
    <property type="molecule type" value="Genomic_DNA"/>
</dbReference>
<protein>
    <submittedName>
        <fullName evidence="1">Uncharacterized protein</fullName>
    </submittedName>
</protein>
<sequence length="827" mass="91602">MRFIQRAGFSIVIASTALLPITQLSFTPQVSAAATISTTTTLKAFNLGGSSSAQVTDLQFLYGNEKTAYFTVSVYNGSSKDLNFMDYWVELWTKSGNKYTIKLDDTDAKNSKVIPKSTKDFHFSAKVNMNSSLTDFKFKLIKWDFSQASYTRTLGEVSVPIGYNQVVAAGAGKVVKYDNKKMSSILLRSQFAVIGGQLEGALVYRLTNYSGQTISLANLNYYIKRSGGTLSKMNVDATGDQQLYPGGSKEIQLFGSLPITKLDPNMQLIVTATNQESKAETPIATYTIKPLSQQEIFVKPNTEGSISIDGVNIKTKIRDTFYDSNSDNEAVSMYLSLNNGGKQTVNLPAYSYFLMTAGGALYPAKLTQTTPVELAPSIVKEQYLQFSLPNGTKITDLKLVIRKTSEENKKGYVVGLFQVPSQSTDQNASQKAIKYVTQQGLFEFSVISGERLPWGEQDLVNAVITIRNPQLNTKSLPNIKASLLLNGFKVDDKDIQLIPVDNTVAIAGSTYFQYIVSTKVPYTYNTSDITVVLSEAAGADGAASTPIGRFKLSGNKMILPVLKPTDTMDVKGVGRTAVLMITQVNTYVADNSKILYAEFDYKNLEQRFANLANLQAYFKTKDGNYIQANFQNIKDKVSSSKSSLVMAYAKFPEKNYDLTGVELWVGQGVTQGKFTTADGIADGYVNAVNYHMPVEKTDVQTTFDNLKINPYKITIDNISQSLQDTYKINFDFKYDLSKIADYEKVAGNHQLVIELVDKDNKFEQKFELENGNDALKIGEDIKASVAFEDQKLWGIIYRQYTLNIYDGYQGHKKLLATQTMNKPFSNG</sequence>